<evidence type="ECO:0000313" key="2">
    <source>
        <dbReference type="Proteomes" id="UP000221511"/>
    </source>
</evidence>
<keyword evidence="2" id="KW-1185">Reference proteome</keyword>
<organism evidence="1 2">
    <name type="scientific">Campylobacter phage PC5</name>
    <dbReference type="NCBI Taxonomy" id="1541690"/>
    <lineage>
        <taxon>Viruses</taxon>
        <taxon>Duplodnaviria</taxon>
        <taxon>Heunggongvirae</taxon>
        <taxon>Uroviricota</taxon>
        <taxon>Caudoviricetes</taxon>
        <taxon>Connertonviridae</taxon>
        <taxon>Fletchervirus</taxon>
        <taxon>Fletchervirus PC5</taxon>
    </lineage>
</organism>
<evidence type="ECO:0000313" key="1">
    <source>
        <dbReference type="EMBL" id="ANH51221.1"/>
    </source>
</evidence>
<sequence precursor="true">MLKKLCFIVTLASSLFAYNYMDSTVIEDKGNIVIELSFCTKDLDSEKEYIIDHFNNQIDGLEQQQVKSEVYQYRGKQYVFNKGKNVKYNKPIVTFVPTSINGCYIATALYKIKHDDIKTSVNNKYESYFNGFITKNTSTKNEVENEIRQNLENEIKENIIIKPEQIKNSHETFVEVPEYLYTQTKENYYINIVCEVTNSDNEFVYNFEIKDYKKPLIVKGKIWSDLTPYFNTNCKVELVGK</sequence>
<gene>
    <name evidence="1" type="ORF">PC5_00102</name>
</gene>
<proteinExistence type="predicted"/>
<accession>A0A1B0XVR7</accession>
<reference evidence="1 2" key="1">
    <citation type="submission" date="2016-05" db="EMBL/GenBank/DDBJ databases">
        <title>Campylobacter bacteriophages isolated in Slovenia.</title>
        <authorList>
            <person name="Janez N."/>
            <person name="Peterka M."/>
            <person name="Accetto T."/>
        </authorList>
    </citation>
    <scope>NUCLEOTIDE SEQUENCE [LARGE SCALE GENOMIC DNA]</scope>
</reference>
<dbReference type="Proteomes" id="UP000221511">
    <property type="component" value="Segment"/>
</dbReference>
<name>A0A1B0XVR7_9CAUD</name>
<dbReference type="EMBL" id="KX229736">
    <property type="protein sequence ID" value="ANH51221.1"/>
    <property type="molecule type" value="Genomic_DNA"/>
</dbReference>
<protein>
    <submittedName>
        <fullName evidence="1">Uncharacterized protein</fullName>
    </submittedName>
</protein>